<dbReference type="FunFam" id="2.40.10.10:FF:000038">
    <property type="entry name" value="Serine protease"/>
    <property type="match status" value="1"/>
</dbReference>
<dbReference type="InterPro" id="IPR001254">
    <property type="entry name" value="Trypsin_dom"/>
</dbReference>
<accession>A0A0R1DPT3</accession>
<dbReference type="GO" id="GO:0005576">
    <property type="term" value="C:extracellular region"/>
    <property type="evidence" value="ECO:0007669"/>
    <property type="project" value="UniProtKB-SubCell"/>
</dbReference>
<feature type="domain" description="Peptidase S1" evidence="8">
    <location>
        <begin position="207"/>
        <end position="451"/>
    </location>
</feature>
<dbReference type="InterPro" id="IPR051487">
    <property type="entry name" value="Ser/Thr_Proteases_Immune/Dev"/>
</dbReference>
<reference evidence="9 10" key="1">
    <citation type="journal article" date="2007" name="Nature">
        <title>Evolution of genes and genomes on the Drosophila phylogeny.</title>
        <authorList>
            <consortium name="Drosophila 12 Genomes Consortium"/>
            <person name="Clark A.G."/>
            <person name="Eisen M.B."/>
            <person name="Smith D.R."/>
            <person name="Bergman C.M."/>
            <person name="Oliver B."/>
            <person name="Markow T.A."/>
            <person name="Kaufman T.C."/>
            <person name="Kellis M."/>
            <person name="Gelbart W."/>
            <person name="Iyer V.N."/>
            <person name="Pollard D.A."/>
            <person name="Sackton T.B."/>
            <person name="Larracuente A.M."/>
            <person name="Singh N.D."/>
            <person name="Abad J.P."/>
            <person name="Abt D.N."/>
            <person name="Adryan B."/>
            <person name="Aguade M."/>
            <person name="Akashi H."/>
            <person name="Anderson W.W."/>
            <person name="Aquadro C.F."/>
            <person name="Ardell D.H."/>
            <person name="Arguello R."/>
            <person name="Artieri C.G."/>
            <person name="Barbash D.A."/>
            <person name="Barker D."/>
            <person name="Barsanti P."/>
            <person name="Batterham P."/>
            <person name="Batzoglou S."/>
            <person name="Begun D."/>
            <person name="Bhutkar A."/>
            <person name="Blanco E."/>
            <person name="Bosak S.A."/>
            <person name="Bradley R.K."/>
            <person name="Brand A.D."/>
            <person name="Brent M.R."/>
            <person name="Brooks A.N."/>
            <person name="Brown R.H."/>
            <person name="Butlin R.K."/>
            <person name="Caggese C."/>
            <person name="Calvi B.R."/>
            <person name="Bernardo de Carvalho A."/>
            <person name="Caspi A."/>
            <person name="Castrezana S."/>
            <person name="Celniker S.E."/>
            <person name="Chang J.L."/>
            <person name="Chapple C."/>
            <person name="Chatterji S."/>
            <person name="Chinwalla A."/>
            <person name="Civetta A."/>
            <person name="Clifton S.W."/>
            <person name="Comeron J.M."/>
            <person name="Costello J.C."/>
            <person name="Coyne J.A."/>
            <person name="Daub J."/>
            <person name="David R.G."/>
            <person name="Delcher A.L."/>
            <person name="Delehaunty K."/>
            <person name="Do C.B."/>
            <person name="Ebling H."/>
            <person name="Edwards K."/>
            <person name="Eickbush T."/>
            <person name="Evans J.D."/>
            <person name="Filipski A."/>
            <person name="Findeiss S."/>
            <person name="Freyhult E."/>
            <person name="Fulton L."/>
            <person name="Fulton R."/>
            <person name="Garcia A.C."/>
            <person name="Gardiner A."/>
            <person name="Garfield D.A."/>
            <person name="Garvin B.E."/>
            <person name="Gibson G."/>
            <person name="Gilbert D."/>
            <person name="Gnerre S."/>
            <person name="Godfrey J."/>
            <person name="Good R."/>
            <person name="Gotea V."/>
            <person name="Gravely B."/>
            <person name="Greenberg A.J."/>
            <person name="Griffiths-Jones S."/>
            <person name="Gross S."/>
            <person name="Guigo R."/>
            <person name="Gustafson E.A."/>
            <person name="Haerty W."/>
            <person name="Hahn M.W."/>
            <person name="Halligan D.L."/>
            <person name="Halpern A.L."/>
            <person name="Halter G.M."/>
            <person name="Han M.V."/>
            <person name="Heger A."/>
            <person name="Hillier L."/>
            <person name="Hinrichs A.S."/>
            <person name="Holmes I."/>
            <person name="Hoskins R.A."/>
            <person name="Hubisz M.J."/>
            <person name="Hultmark D."/>
            <person name="Huntley M.A."/>
            <person name="Jaffe D.B."/>
            <person name="Jagadeeshan S."/>
            <person name="Jeck W.R."/>
            <person name="Johnson J."/>
            <person name="Jones C.D."/>
            <person name="Jordan W.C."/>
            <person name="Karpen G.H."/>
            <person name="Kataoka E."/>
            <person name="Keightley P.D."/>
            <person name="Kheradpour P."/>
            <person name="Kirkness E.F."/>
            <person name="Koerich L.B."/>
            <person name="Kristiansen K."/>
            <person name="Kudrna D."/>
            <person name="Kulathinal R.J."/>
            <person name="Kumar S."/>
            <person name="Kwok R."/>
            <person name="Lander E."/>
            <person name="Langley C.H."/>
            <person name="Lapoint R."/>
            <person name="Lazzaro B.P."/>
            <person name="Lee S.J."/>
            <person name="Levesque L."/>
            <person name="Li R."/>
            <person name="Lin C.F."/>
            <person name="Lin M.F."/>
            <person name="Lindblad-Toh K."/>
            <person name="Llopart A."/>
            <person name="Long M."/>
            <person name="Low L."/>
            <person name="Lozovsky E."/>
            <person name="Lu J."/>
            <person name="Luo M."/>
            <person name="Machado C.A."/>
            <person name="Makalowski W."/>
            <person name="Marzo M."/>
            <person name="Matsuda M."/>
            <person name="Matzkin L."/>
            <person name="McAllister B."/>
            <person name="McBride C.S."/>
            <person name="McKernan B."/>
            <person name="McKernan K."/>
            <person name="Mendez-Lago M."/>
            <person name="Minx P."/>
            <person name="Mollenhauer M.U."/>
            <person name="Montooth K."/>
            <person name="Mount S.M."/>
            <person name="Mu X."/>
            <person name="Myers E."/>
            <person name="Negre B."/>
            <person name="Newfeld S."/>
            <person name="Nielsen R."/>
            <person name="Noor M.A."/>
            <person name="O'Grady P."/>
            <person name="Pachter L."/>
            <person name="Papaceit M."/>
            <person name="Parisi M.J."/>
            <person name="Parisi M."/>
            <person name="Parts L."/>
            <person name="Pedersen J.S."/>
            <person name="Pesole G."/>
            <person name="Phillippy A.M."/>
            <person name="Ponting C.P."/>
            <person name="Pop M."/>
            <person name="Porcelli D."/>
            <person name="Powell J.R."/>
            <person name="Prohaska S."/>
            <person name="Pruitt K."/>
            <person name="Puig M."/>
            <person name="Quesneville H."/>
            <person name="Ram K.R."/>
            <person name="Rand D."/>
            <person name="Rasmussen M.D."/>
            <person name="Reed L.K."/>
            <person name="Reenan R."/>
            <person name="Reily A."/>
            <person name="Remington K.A."/>
            <person name="Rieger T.T."/>
            <person name="Ritchie M.G."/>
            <person name="Robin C."/>
            <person name="Rogers Y.H."/>
            <person name="Rohde C."/>
            <person name="Rozas J."/>
            <person name="Rubenfield M.J."/>
            <person name="Ruiz A."/>
            <person name="Russo S."/>
            <person name="Salzberg S.L."/>
            <person name="Sanchez-Gracia A."/>
            <person name="Saranga D.J."/>
            <person name="Sato H."/>
            <person name="Schaeffer S.W."/>
            <person name="Schatz M.C."/>
            <person name="Schlenke T."/>
            <person name="Schwartz R."/>
            <person name="Segarra C."/>
            <person name="Singh R.S."/>
            <person name="Sirot L."/>
            <person name="Sirota M."/>
            <person name="Sisneros N.B."/>
            <person name="Smith C.D."/>
            <person name="Smith T.F."/>
            <person name="Spieth J."/>
            <person name="Stage D.E."/>
            <person name="Stark A."/>
            <person name="Stephan W."/>
            <person name="Strausberg R.L."/>
            <person name="Strempel S."/>
            <person name="Sturgill D."/>
            <person name="Sutton G."/>
            <person name="Sutton G.G."/>
            <person name="Tao W."/>
            <person name="Teichmann S."/>
            <person name="Tobari Y.N."/>
            <person name="Tomimura Y."/>
            <person name="Tsolas J.M."/>
            <person name="Valente V.L."/>
            <person name="Venter E."/>
            <person name="Venter J.C."/>
            <person name="Vicario S."/>
            <person name="Vieira F.G."/>
            <person name="Vilella A.J."/>
            <person name="Villasante A."/>
            <person name="Walenz B."/>
            <person name="Wang J."/>
            <person name="Wasserman M."/>
            <person name="Watts T."/>
            <person name="Wilson D."/>
            <person name="Wilson R.K."/>
            <person name="Wing R.A."/>
            <person name="Wolfner M.F."/>
            <person name="Wong A."/>
            <person name="Wong G.K."/>
            <person name="Wu C.I."/>
            <person name="Wu G."/>
            <person name="Yamamoto D."/>
            <person name="Yang H.P."/>
            <person name="Yang S.P."/>
            <person name="Yorke J.A."/>
            <person name="Yoshida K."/>
            <person name="Zdobnov E."/>
            <person name="Zhang P."/>
            <person name="Zhang Y."/>
            <person name="Zimin A.V."/>
            <person name="Baldwin J."/>
            <person name="Abdouelleil A."/>
            <person name="Abdulkadir J."/>
            <person name="Abebe A."/>
            <person name="Abera B."/>
            <person name="Abreu J."/>
            <person name="Acer S.C."/>
            <person name="Aftuck L."/>
            <person name="Alexander A."/>
            <person name="An P."/>
            <person name="Anderson E."/>
            <person name="Anderson S."/>
            <person name="Arachi H."/>
            <person name="Azer M."/>
            <person name="Bachantsang P."/>
            <person name="Barry A."/>
            <person name="Bayul T."/>
            <person name="Berlin A."/>
            <person name="Bessette D."/>
            <person name="Bloom T."/>
            <person name="Blye J."/>
            <person name="Boguslavskiy L."/>
            <person name="Bonnet C."/>
            <person name="Boukhgalter B."/>
            <person name="Bourzgui I."/>
            <person name="Brown A."/>
            <person name="Cahill P."/>
            <person name="Channer S."/>
            <person name="Cheshatsang Y."/>
            <person name="Chuda L."/>
            <person name="Citroen M."/>
            <person name="Collymore A."/>
            <person name="Cooke P."/>
            <person name="Costello M."/>
            <person name="D'Aco K."/>
            <person name="Daza R."/>
            <person name="De Haan G."/>
            <person name="DeGray S."/>
            <person name="DeMaso C."/>
            <person name="Dhargay N."/>
            <person name="Dooley K."/>
            <person name="Dooley E."/>
            <person name="Doricent M."/>
            <person name="Dorje P."/>
            <person name="Dorjee K."/>
            <person name="Dupes A."/>
            <person name="Elong R."/>
            <person name="Falk J."/>
            <person name="Farina A."/>
            <person name="Faro S."/>
            <person name="Ferguson D."/>
            <person name="Fisher S."/>
            <person name="Foley C.D."/>
            <person name="Franke A."/>
            <person name="Friedrich D."/>
            <person name="Gadbois L."/>
            <person name="Gearin G."/>
            <person name="Gearin C.R."/>
            <person name="Giannoukos G."/>
            <person name="Goode T."/>
            <person name="Graham J."/>
            <person name="Grandbois E."/>
            <person name="Grewal S."/>
            <person name="Gyaltsen K."/>
            <person name="Hafez N."/>
            <person name="Hagos B."/>
            <person name="Hall J."/>
            <person name="Henson C."/>
            <person name="Hollinger A."/>
            <person name="Honan T."/>
            <person name="Huard M.D."/>
            <person name="Hughes L."/>
            <person name="Hurhula B."/>
            <person name="Husby M.E."/>
            <person name="Kamat A."/>
            <person name="Kanga B."/>
            <person name="Kashin S."/>
            <person name="Khazanovich D."/>
            <person name="Kisner P."/>
            <person name="Lance K."/>
            <person name="Lara M."/>
            <person name="Lee W."/>
            <person name="Lennon N."/>
            <person name="Letendre F."/>
            <person name="LeVine R."/>
            <person name="Lipovsky A."/>
            <person name="Liu X."/>
            <person name="Liu J."/>
            <person name="Liu S."/>
            <person name="Lokyitsang T."/>
            <person name="Lokyitsang Y."/>
            <person name="Lubonja R."/>
            <person name="Lui A."/>
            <person name="MacDonald P."/>
            <person name="Magnisalis V."/>
            <person name="Maru K."/>
            <person name="Matthews C."/>
            <person name="McCusker W."/>
            <person name="McDonough S."/>
            <person name="Mehta T."/>
            <person name="Meldrim J."/>
            <person name="Meneus L."/>
            <person name="Mihai O."/>
            <person name="Mihalev A."/>
            <person name="Mihova T."/>
            <person name="Mittelman R."/>
            <person name="Mlenga V."/>
            <person name="Montmayeur A."/>
            <person name="Mulrain L."/>
            <person name="Navidi A."/>
            <person name="Naylor J."/>
            <person name="Negash T."/>
            <person name="Nguyen T."/>
            <person name="Nguyen N."/>
            <person name="Nicol R."/>
            <person name="Norbu C."/>
            <person name="Norbu N."/>
            <person name="Novod N."/>
            <person name="O'Neill B."/>
            <person name="Osman S."/>
            <person name="Markiewicz E."/>
            <person name="Oyono O.L."/>
            <person name="Patti C."/>
            <person name="Phunkhang P."/>
            <person name="Pierre F."/>
            <person name="Priest M."/>
            <person name="Raghuraman S."/>
            <person name="Rege F."/>
            <person name="Reyes R."/>
            <person name="Rise C."/>
            <person name="Rogov P."/>
            <person name="Ross K."/>
            <person name="Ryan E."/>
            <person name="Settipalli S."/>
            <person name="Shea T."/>
            <person name="Sherpa N."/>
            <person name="Shi L."/>
            <person name="Shih D."/>
            <person name="Sparrow T."/>
            <person name="Spaulding J."/>
            <person name="Stalker J."/>
            <person name="Stange-Thomann N."/>
            <person name="Stavropoulos S."/>
            <person name="Stone C."/>
            <person name="Strader C."/>
            <person name="Tesfaye S."/>
            <person name="Thomson T."/>
            <person name="Thoulutsang Y."/>
            <person name="Thoulutsang D."/>
            <person name="Topham K."/>
            <person name="Topping I."/>
            <person name="Tsamla T."/>
            <person name="Vassiliev H."/>
            <person name="Vo A."/>
            <person name="Wangchuk T."/>
            <person name="Wangdi T."/>
            <person name="Weiand M."/>
            <person name="Wilkinson J."/>
            <person name="Wilson A."/>
            <person name="Yadav S."/>
            <person name="Young G."/>
            <person name="Yu Q."/>
            <person name="Zembek L."/>
            <person name="Zhong D."/>
            <person name="Zimmer A."/>
            <person name="Zwirko Z."/>
            <person name="Jaffe D.B."/>
            <person name="Alvarez P."/>
            <person name="Brockman W."/>
            <person name="Butler J."/>
            <person name="Chin C."/>
            <person name="Gnerre S."/>
            <person name="Grabherr M."/>
            <person name="Kleber M."/>
            <person name="Mauceli E."/>
            <person name="MacCallum I."/>
        </authorList>
    </citation>
    <scope>NUCLEOTIDE SEQUENCE [LARGE SCALE GENOMIC DNA]</scope>
    <source>
        <strain evidence="10">Tai18E2 / Tucson 14021-0261.01</strain>
    </source>
</reference>
<keyword evidence="9" id="KW-0378">Hydrolase</keyword>
<evidence type="ECO:0000256" key="5">
    <source>
        <dbReference type="ARBA" id="ARBA00068096"/>
    </source>
</evidence>
<comment type="subcellular location">
    <subcellularLocation>
        <location evidence="1">Secreted</location>
    </subcellularLocation>
</comment>
<comment type="similarity">
    <text evidence="4">Belongs to the peptidase S1 family. CLIP subfamily.</text>
</comment>
<dbReference type="Gene3D" id="2.40.10.10">
    <property type="entry name" value="Trypsin-like serine proteases"/>
    <property type="match status" value="2"/>
</dbReference>
<dbReference type="AlphaFoldDB" id="A0A0R1DPT3"/>
<sequence>MGSIVATAAILLVCVLLNEACNHCVPMEGCLILKKITVCKNNEVYCDVTVGMIHSPVGTHGQPDSWSEEERVPIMYWPPKAYFAQQNNIPPKADIPIAAVAPSGNNVPTEICVPMDQCLIRKNVNVCQYNQVCCEVLIESSFSEEEAPSNIPFKANIPPTVLVPTAPQNNTSIEDGIPTTYWPPKAFPQNNVSIEALTPKDFEPKTNDDGDDKQPKPGQYPWVVAIIYKGVYWAGGSLIHPKVVLTAAHITLNIVANETVVRAGEFDMNSTNEPFQHEERNVERFLRHEGFVYETGANDLALIFVKTSFELKDHIGVISLPNPQTSFEGRRCTAVGWEKESSQQRNFAGIMRQVELPIVDRATCEDQFKKTKMGRNFHLAQSLICAGGERDRDICFGSGGSALFCPLGGDTPHAYVQVGIVVWGMECGINDIPGTYTNVATFKSWIDQRLIFVG</sequence>
<proteinExistence type="inferred from homology"/>
<dbReference type="PROSITE" id="PS50240">
    <property type="entry name" value="TRYPSIN_DOM"/>
    <property type="match status" value="1"/>
</dbReference>
<dbReference type="SMART" id="SM00020">
    <property type="entry name" value="Tryp_SPc"/>
    <property type="match status" value="1"/>
</dbReference>
<evidence type="ECO:0000256" key="4">
    <source>
        <dbReference type="ARBA" id="ARBA00024195"/>
    </source>
</evidence>
<evidence type="ECO:0000256" key="6">
    <source>
        <dbReference type="ARBA" id="ARBA00076468"/>
    </source>
</evidence>
<reference evidence="9 10" key="2">
    <citation type="journal article" date="2007" name="PLoS Biol.">
        <title>Principles of genome evolution in the Drosophila melanogaster species group.</title>
        <authorList>
            <person name="Ranz J.M."/>
            <person name="Maurin D."/>
            <person name="Chan Y.S."/>
            <person name="von Grotthuss M."/>
            <person name="Hillier L.W."/>
            <person name="Roote J."/>
            <person name="Ashburner M."/>
            <person name="Bergman C.M."/>
        </authorList>
    </citation>
    <scope>NUCLEOTIDE SEQUENCE [LARGE SCALE GENOMIC DNA]</scope>
    <source>
        <strain evidence="10">Tai18E2 / Tucson 14021-0261.01</strain>
    </source>
</reference>
<evidence type="ECO:0000259" key="8">
    <source>
        <dbReference type="PROSITE" id="PS50240"/>
    </source>
</evidence>
<name>A0A0R1DPT3_DROYA</name>
<dbReference type="SMR" id="A0A0R1DPT3"/>
<dbReference type="InterPro" id="IPR043504">
    <property type="entry name" value="Peptidase_S1_PA_chymotrypsin"/>
</dbReference>
<dbReference type="GO" id="GO:0006508">
    <property type="term" value="P:proteolysis"/>
    <property type="evidence" value="ECO:0007669"/>
    <property type="project" value="InterPro"/>
</dbReference>
<keyword evidence="10" id="KW-1185">Reference proteome</keyword>
<dbReference type="GO" id="GO:0004252">
    <property type="term" value="F:serine-type endopeptidase activity"/>
    <property type="evidence" value="ECO:0007669"/>
    <property type="project" value="InterPro"/>
</dbReference>
<dbReference type="Proteomes" id="UP000002282">
    <property type="component" value="Chromosome 2R"/>
</dbReference>
<evidence type="ECO:0000313" key="9">
    <source>
        <dbReference type="EMBL" id="KRJ98990.1"/>
    </source>
</evidence>
<evidence type="ECO:0000256" key="2">
    <source>
        <dbReference type="ARBA" id="ARBA00022525"/>
    </source>
</evidence>
<keyword evidence="3" id="KW-1015">Disulfide bond</keyword>
<evidence type="ECO:0000256" key="1">
    <source>
        <dbReference type="ARBA" id="ARBA00004613"/>
    </source>
</evidence>
<dbReference type="Pfam" id="PF00089">
    <property type="entry name" value="Trypsin"/>
    <property type="match status" value="1"/>
</dbReference>
<evidence type="ECO:0000313" key="10">
    <source>
        <dbReference type="Proteomes" id="UP000002282"/>
    </source>
</evidence>
<organism evidence="9 10">
    <name type="scientific">Drosophila yakuba</name>
    <name type="common">Fruit fly</name>
    <dbReference type="NCBI Taxonomy" id="7245"/>
    <lineage>
        <taxon>Eukaryota</taxon>
        <taxon>Metazoa</taxon>
        <taxon>Ecdysozoa</taxon>
        <taxon>Arthropoda</taxon>
        <taxon>Hexapoda</taxon>
        <taxon>Insecta</taxon>
        <taxon>Pterygota</taxon>
        <taxon>Neoptera</taxon>
        <taxon>Endopterygota</taxon>
        <taxon>Diptera</taxon>
        <taxon>Brachycera</taxon>
        <taxon>Muscomorpha</taxon>
        <taxon>Ephydroidea</taxon>
        <taxon>Drosophilidae</taxon>
        <taxon>Drosophila</taxon>
        <taxon>Sophophora</taxon>
    </lineage>
</organism>
<dbReference type="OrthoDB" id="7867623at2759"/>
<dbReference type="EMBL" id="CM000158">
    <property type="protein sequence ID" value="KRJ98990.1"/>
    <property type="molecule type" value="Genomic_DNA"/>
</dbReference>
<gene>
    <name evidence="9" type="primary">Dyak\GE13134</name>
    <name evidence="9" type="synonym">dyak_GLEANR_13371</name>
    <name evidence="9" type="synonym">GE13134</name>
    <name evidence="9" type="ORF">Dyak_GE13134</name>
</gene>
<dbReference type="KEGG" id="dya:Dyak_GE13134"/>
<protein>
    <recommendedName>
        <fullName evidence="5">Phenoloxidase-activating factor 2</fullName>
    </recommendedName>
    <alternativeName>
        <fullName evidence="6">Prophenoloxidase-activating factor II</fullName>
    </alternativeName>
</protein>
<evidence type="ECO:0000256" key="3">
    <source>
        <dbReference type="ARBA" id="ARBA00023157"/>
    </source>
</evidence>
<dbReference type="SUPFAM" id="SSF50494">
    <property type="entry name" value="Trypsin-like serine proteases"/>
    <property type="match status" value="1"/>
</dbReference>
<feature type="chain" id="PRO_5006402729" description="Phenoloxidase-activating factor 2" evidence="7">
    <location>
        <begin position="21"/>
        <end position="454"/>
    </location>
</feature>
<dbReference type="CDD" id="cd00190">
    <property type="entry name" value="Tryp_SPc"/>
    <property type="match status" value="1"/>
</dbReference>
<dbReference type="InterPro" id="IPR009003">
    <property type="entry name" value="Peptidase_S1_PA"/>
</dbReference>
<dbReference type="PANTHER" id="PTHR24256">
    <property type="entry name" value="TRYPTASE-RELATED"/>
    <property type="match status" value="1"/>
</dbReference>
<evidence type="ECO:0000256" key="7">
    <source>
        <dbReference type="SAM" id="SignalP"/>
    </source>
</evidence>
<feature type="signal peptide" evidence="7">
    <location>
        <begin position="1"/>
        <end position="20"/>
    </location>
</feature>
<keyword evidence="2" id="KW-0964">Secreted</keyword>
<keyword evidence="7" id="KW-0732">Signal</keyword>